<dbReference type="RefSeq" id="WP_012200623.1">
    <property type="nucleotide sequence ID" value="NC_010001.1"/>
</dbReference>
<feature type="transmembrane region" description="Helical" evidence="1">
    <location>
        <begin position="110"/>
        <end position="139"/>
    </location>
</feature>
<dbReference type="PANTHER" id="PTHR36442">
    <property type="entry name" value="CYCLIC-DI-AMP PHOSPHODIESTERASE PGPH"/>
    <property type="match status" value="1"/>
</dbReference>
<feature type="transmembrane region" description="Helical" evidence="1">
    <location>
        <begin position="206"/>
        <end position="228"/>
    </location>
</feature>
<dbReference type="STRING" id="357809.Cphy_2610"/>
<evidence type="ECO:0000256" key="1">
    <source>
        <dbReference type="SAM" id="Phobius"/>
    </source>
</evidence>
<keyword evidence="4" id="KW-1185">Reference proteome</keyword>
<dbReference type="InterPro" id="IPR006674">
    <property type="entry name" value="HD_domain"/>
</dbReference>
<dbReference type="Gene3D" id="1.10.3210.10">
    <property type="entry name" value="Hypothetical protein af1432"/>
    <property type="match status" value="1"/>
</dbReference>
<organism evidence="3 4">
    <name type="scientific">Lachnoclostridium phytofermentans (strain ATCC 700394 / DSM 18823 / ISDg)</name>
    <name type="common">Clostridium phytofermentans</name>
    <dbReference type="NCBI Taxonomy" id="357809"/>
    <lineage>
        <taxon>Bacteria</taxon>
        <taxon>Bacillati</taxon>
        <taxon>Bacillota</taxon>
        <taxon>Clostridia</taxon>
        <taxon>Lachnospirales</taxon>
        <taxon>Lachnospiraceae</taxon>
    </lineage>
</organism>
<dbReference type="GO" id="GO:0016787">
    <property type="term" value="F:hydrolase activity"/>
    <property type="evidence" value="ECO:0007669"/>
    <property type="project" value="UniProtKB-KW"/>
</dbReference>
<keyword evidence="3" id="KW-0378">Hydrolase</keyword>
<dbReference type="SUPFAM" id="SSF109604">
    <property type="entry name" value="HD-domain/PDEase-like"/>
    <property type="match status" value="1"/>
</dbReference>
<keyword evidence="1" id="KW-0472">Membrane</keyword>
<dbReference type="InterPro" id="IPR006675">
    <property type="entry name" value="HDIG_dom"/>
</dbReference>
<reference evidence="4" key="1">
    <citation type="submission" date="2007-11" db="EMBL/GenBank/DDBJ databases">
        <title>Complete genome sequence of Clostridium phytofermentans ISDg.</title>
        <authorList>
            <person name="Leschine S.B."/>
            <person name="Warnick T.A."/>
            <person name="Blanchard J.L."/>
            <person name="Schnell D.J."/>
            <person name="Petit E.L."/>
            <person name="LaTouf W.G."/>
            <person name="Copeland A."/>
            <person name="Lucas S."/>
            <person name="Lapidus A."/>
            <person name="Barry K."/>
            <person name="Glavina del Rio T."/>
            <person name="Dalin E."/>
            <person name="Tice H."/>
            <person name="Pitluck S."/>
            <person name="Kiss H."/>
            <person name="Brettin T."/>
            <person name="Bruce D."/>
            <person name="Detter J.C."/>
            <person name="Han C."/>
            <person name="Kuske C."/>
            <person name="Schmutz J."/>
            <person name="Larimer F."/>
            <person name="Land M."/>
            <person name="Hauser L."/>
            <person name="Kyrpides N."/>
            <person name="Kim E.A."/>
            <person name="Richardson P."/>
        </authorList>
    </citation>
    <scope>NUCLEOTIDE SEQUENCE [LARGE SCALE GENOMIC DNA]</scope>
    <source>
        <strain evidence="4">ATCC 700394 / DSM 18823 / ISDg</strain>
    </source>
</reference>
<dbReference type="PANTHER" id="PTHR36442:SF1">
    <property type="entry name" value="CYCLIC-DI-AMP PHOSPHODIESTERASE PGPH"/>
    <property type="match status" value="1"/>
</dbReference>
<gene>
    <name evidence="3" type="ordered locus">Cphy_2610</name>
</gene>
<dbReference type="InterPro" id="IPR052722">
    <property type="entry name" value="PgpH_phosphodiesterase"/>
</dbReference>
<dbReference type="OrthoDB" id="9806952at2"/>
<dbReference type="HOGENOM" id="CLU_600916_0_0_9"/>
<feature type="transmembrane region" description="Helical" evidence="1">
    <location>
        <begin position="78"/>
        <end position="98"/>
    </location>
</feature>
<feature type="transmembrane region" description="Helical" evidence="1">
    <location>
        <begin position="173"/>
        <end position="194"/>
    </location>
</feature>
<proteinExistence type="predicted"/>
<accession>A9KMW0</accession>
<name>A9KMW0_LACP7</name>
<evidence type="ECO:0000313" key="4">
    <source>
        <dbReference type="Proteomes" id="UP000000370"/>
    </source>
</evidence>
<dbReference type="Pfam" id="PF01966">
    <property type="entry name" value="HD"/>
    <property type="match status" value="1"/>
</dbReference>
<evidence type="ECO:0000259" key="2">
    <source>
        <dbReference type="Pfam" id="PF01966"/>
    </source>
</evidence>
<dbReference type="EMBL" id="CP000885">
    <property type="protein sequence ID" value="ABX42971.1"/>
    <property type="molecule type" value="Genomic_DNA"/>
</dbReference>
<protein>
    <submittedName>
        <fullName evidence="3">Metal dependent phosphohydrolase</fullName>
    </submittedName>
</protein>
<evidence type="ECO:0000313" key="3">
    <source>
        <dbReference type="EMBL" id="ABX42971.1"/>
    </source>
</evidence>
<dbReference type="Proteomes" id="UP000000370">
    <property type="component" value="Chromosome"/>
</dbReference>
<feature type="domain" description="HD" evidence="2">
    <location>
        <begin position="308"/>
        <end position="394"/>
    </location>
</feature>
<feature type="transmembrane region" description="Helical" evidence="1">
    <location>
        <begin position="18"/>
        <end position="38"/>
    </location>
</feature>
<dbReference type="AlphaFoldDB" id="A9KMW0"/>
<keyword evidence="1" id="KW-1133">Transmembrane helix</keyword>
<keyword evidence="1" id="KW-0812">Transmembrane</keyword>
<dbReference type="eggNOG" id="COG1480">
    <property type="taxonomic scope" value="Bacteria"/>
</dbReference>
<sequence>METKEQDITLEEIPSIRLVLTAVTLLLTSLALTLSFGLLYESSFLELLKYSVYTIVMNFVAGFYLYQNKKNILRKRYSWWLISFCYLITVGSVLIPLIPNFLVNLDILEFPVWILGIALLAMFVDTNLALLLSFGMIMFTYYGNITYEVQLLPLVLSFIICFLARYLTRWISFLYALLVTLSLFITMLVIQSDFTLDKLLTKKNIIYYACVFLILLLSFLSGSIAKVFSSKKKSSTFPQTKDQEEFATSLELVNEGLSKEDNNDLTTLAFEGDFLLQDGNKSCFTVQEVTNLRFPLMRRLEEESPKLYHHSNSIAHLSQRAAGYIGAKEDIAYAGGLYHEVGRLLGPDYVKNGEELASQYKLPKEVSDLIRQHNFKVELPKTKEAAIVMLSDNIFSTILYLKNSGETSITAEKVIENTFSIRMNKGTLDESGISIKDFHKLKEFYISNIDYILNS</sequence>
<feature type="transmembrane region" description="Helical" evidence="1">
    <location>
        <begin position="50"/>
        <end position="66"/>
    </location>
</feature>
<dbReference type="NCBIfam" id="TIGR00277">
    <property type="entry name" value="HDIG"/>
    <property type="match status" value="1"/>
</dbReference>
<dbReference type="KEGG" id="cpy:Cphy_2610"/>